<accession>A0A1M5SVR5</accession>
<dbReference type="Proteomes" id="UP000186132">
    <property type="component" value="Unassembled WGS sequence"/>
</dbReference>
<dbReference type="PROSITE" id="PS51318">
    <property type="entry name" value="TAT"/>
    <property type="match status" value="1"/>
</dbReference>
<dbReference type="SUPFAM" id="SSF56300">
    <property type="entry name" value="Metallo-dependent phosphatases"/>
    <property type="match status" value="1"/>
</dbReference>
<feature type="compositionally biased region" description="Basic and acidic residues" evidence="1">
    <location>
        <begin position="586"/>
        <end position="607"/>
    </location>
</feature>
<gene>
    <name evidence="2" type="ORF">SAMN05443575_3836</name>
</gene>
<dbReference type="InterPro" id="IPR029052">
    <property type="entry name" value="Metallo-depent_PP-like"/>
</dbReference>
<dbReference type="OrthoDB" id="8132905at2"/>
<dbReference type="AlphaFoldDB" id="A0A1M5SVR5"/>
<dbReference type="InterPro" id="IPR006311">
    <property type="entry name" value="TAT_signal"/>
</dbReference>
<evidence type="ECO:0000313" key="3">
    <source>
        <dbReference type="Proteomes" id="UP000186132"/>
    </source>
</evidence>
<sequence length="618" mass="65393">MAHDETDRTEPGDTAADGDAEVAGVTRRTLLGGAAAAAGAAAVGGIVGVPGAAAASTAYPRAPKGTTLARTLQHGRPNARGYRRIVAGPGEPTIARTELLGDVARRGRARRTPLVSFGQFTDMHIIDAQSPARVEFLDRFNDPGNPFASVAPFSSAYRPWEMLTAHVAEAMVRAMNALSGGPVTGRPLDFTICTGDNADNTQLNELRWQIGLLDGGARVRPDSGSTVRWEGVGGRDDADVSYWHPAGTPRGGKADNYTATYGYPTVPTLHDACRAPFRSTGLRTDWLSVFGNHDGLVQGTVPSFGVIGTIATGPVKPTGLPDGVDVGALLGRLRDGDLDALASLLSLAPTKVVTADVKRRLLTPEQTVAEHFNTTGTPVGHGYTKRNLAEGTAYYTFDRGPVRGIVLDTVTPQGYDSGSVDAAQFAWLERQLQAASSRHLDDGGAWVRGSGHDRYVVIFSHHTVATMDNPLGAAAGRRLGPAVRDLLLRYPNVVAWVNGHTHVNGVTPHPRPAGAATGGGFWEVNTAAHVDWPQQSRVIELVDNGDATLSVFATVLDHAAPTAWPAEPTTPLELAALSRELAVNDPQREAETADRDGRRGTAADRNVELLLPRPCRPS</sequence>
<feature type="region of interest" description="Disordered" evidence="1">
    <location>
        <begin position="1"/>
        <end position="20"/>
    </location>
</feature>
<keyword evidence="3" id="KW-1185">Reference proteome</keyword>
<dbReference type="PANTHER" id="PTHR43143:SF1">
    <property type="entry name" value="SERINE_THREONINE-PROTEIN PHOSPHATASE CPPED1"/>
    <property type="match status" value="1"/>
</dbReference>
<dbReference type="STRING" id="1206085.SAMN05443575_3836"/>
<evidence type="ECO:0000256" key="1">
    <source>
        <dbReference type="SAM" id="MobiDB-lite"/>
    </source>
</evidence>
<dbReference type="RefSeq" id="WP_084181461.1">
    <property type="nucleotide sequence ID" value="NZ_FQVU01000006.1"/>
</dbReference>
<feature type="region of interest" description="Disordered" evidence="1">
    <location>
        <begin position="581"/>
        <end position="618"/>
    </location>
</feature>
<evidence type="ECO:0000313" key="2">
    <source>
        <dbReference type="EMBL" id="SHH42566.1"/>
    </source>
</evidence>
<organism evidence="2 3">
    <name type="scientific">Jatrophihabitans endophyticus</name>
    <dbReference type="NCBI Taxonomy" id="1206085"/>
    <lineage>
        <taxon>Bacteria</taxon>
        <taxon>Bacillati</taxon>
        <taxon>Actinomycetota</taxon>
        <taxon>Actinomycetes</taxon>
        <taxon>Jatrophihabitantales</taxon>
        <taxon>Jatrophihabitantaceae</taxon>
        <taxon>Jatrophihabitans</taxon>
    </lineage>
</organism>
<dbReference type="NCBIfam" id="TIGR03767">
    <property type="entry name" value="P_acnes_RR"/>
    <property type="match status" value="1"/>
</dbReference>
<proteinExistence type="predicted"/>
<dbReference type="PANTHER" id="PTHR43143">
    <property type="entry name" value="METALLOPHOSPHOESTERASE, CALCINEURIN SUPERFAMILY"/>
    <property type="match status" value="1"/>
</dbReference>
<dbReference type="Gene3D" id="3.60.21.10">
    <property type="match status" value="1"/>
</dbReference>
<feature type="compositionally biased region" description="Basic and acidic residues" evidence="1">
    <location>
        <begin position="1"/>
        <end position="11"/>
    </location>
</feature>
<name>A0A1M5SVR5_9ACTN</name>
<reference evidence="3" key="1">
    <citation type="submission" date="2016-11" db="EMBL/GenBank/DDBJ databases">
        <authorList>
            <person name="Varghese N."/>
            <person name="Submissions S."/>
        </authorList>
    </citation>
    <scope>NUCLEOTIDE SEQUENCE [LARGE SCALE GENOMIC DNA]</scope>
    <source>
        <strain evidence="3">DSM 45627</strain>
    </source>
</reference>
<dbReference type="InterPro" id="IPR051918">
    <property type="entry name" value="STPP_CPPED1"/>
</dbReference>
<dbReference type="InterPro" id="IPR022506">
    <property type="entry name" value="Metallophosphoesterase_PPA1498"/>
</dbReference>
<protein>
    <submittedName>
        <fullName evidence="2">Metallophosphoesterase, PPA1498 family</fullName>
    </submittedName>
</protein>
<dbReference type="EMBL" id="FQVU01000006">
    <property type="protein sequence ID" value="SHH42566.1"/>
    <property type="molecule type" value="Genomic_DNA"/>
</dbReference>